<gene>
    <name evidence="2" type="ORF">HGRIS_013661</name>
</gene>
<evidence type="ECO:0000313" key="2">
    <source>
        <dbReference type="EMBL" id="KAL0947572.1"/>
    </source>
</evidence>
<keyword evidence="3" id="KW-1185">Reference proteome</keyword>
<dbReference type="Proteomes" id="UP001556367">
    <property type="component" value="Unassembled WGS sequence"/>
</dbReference>
<protein>
    <submittedName>
        <fullName evidence="2">Uncharacterized protein</fullName>
    </submittedName>
</protein>
<name>A0ABR3IW99_9AGAR</name>
<sequence>MALVLYEPIRLPYAIIPGYWAPSLVPAGVHRQGFSSQEARKQPAYALLSQAGTGTIMSPSSIEVARRFCENFRRVMKSNIKPLRKIKQTPRVFTSESGIQQIITRKAIPSRPIDEHACEAMNLVISDACLWASSGLLPWVFKGHICPIERKIFASIVAESIPPAATAPATSSIVGHRLMLAWEALKLVPADEFISRFVTRKAICSRPIDQHVCEAKDLIISDACLWASSGVLPWIFKGHICPIERKIFAAIAAEIIPPSADATPPSPIVGLRLMVAWETLKPGPAMEYSVTSEAIPDPTIDQCISAVTNLAHDDTCLWPNSAFVHRAFMRSTSTIERQILASIATPRIDVASPPWTDFVDVVVSIAFKARKPPAIQASIECLHDTDDFSEDSEIVTNFEAGDWAWEMDLVDLGVLPSTFSTLTLPEISPEHFEGVELDKDALAVGISRSLSWASFIPGCVPESFDGALDRNDDAICDGLGRSMCGLPSSATCPEIATLIGSTDLCNLAHSVSMTLLSTSARQFDYDSSSGGISSLPSVVMGPVLGESLGSGSVITEDIHDTVTAVVELFQGQDSRVSEIIARFENHNQAHDYVSTVIERVAPRDAFDEAIARMEALGRATQPPSSFSPPASRASPCNHSSPQAWWSPTYQYTHRNTTACG</sequence>
<organism evidence="2 3">
    <name type="scientific">Hohenbuehelia grisea</name>
    <dbReference type="NCBI Taxonomy" id="104357"/>
    <lineage>
        <taxon>Eukaryota</taxon>
        <taxon>Fungi</taxon>
        <taxon>Dikarya</taxon>
        <taxon>Basidiomycota</taxon>
        <taxon>Agaricomycotina</taxon>
        <taxon>Agaricomycetes</taxon>
        <taxon>Agaricomycetidae</taxon>
        <taxon>Agaricales</taxon>
        <taxon>Pleurotineae</taxon>
        <taxon>Pleurotaceae</taxon>
        <taxon>Hohenbuehelia</taxon>
    </lineage>
</organism>
<evidence type="ECO:0000313" key="3">
    <source>
        <dbReference type="Proteomes" id="UP001556367"/>
    </source>
</evidence>
<feature type="compositionally biased region" description="Low complexity" evidence="1">
    <location>
        <begin position="622"/>
        <end position="635"/>
    </location>
</feature>
<evidence type="ECO:0000256" key="1">
    <source>
        <dbReference type="SAM" id="MobiDB-lite"/>
    </source>
</evidence>
<accession>A0ABR3IW99</accession>
<reference evidence="3" key="1">
    <citation type="submission" date="2024-06" db="EMBL/GenBank/DDBJ databases">
        <title>Multi-omics analyses provide insights into the biosynthesis of the anticancer antibiotic pleurotin in Hohenbuehelia grisea.</title>
        <authorList>
            <person name="Weaver J.A."/>
            <person name="Alberti F."/>
        </authorList>
    </citation>
    <scope>NUCLEOTIDE SEQUENCE [LARGE SCALE GENOMIC DNA]</scope>
    <source>
        <strain evidence="3">T-177</strain>
    </source>
</reference>
<comment type="caution">
    <text evidence="2">The sequence shown here is derived from an EMBL/GenBank/DDBJ whole genome shotgun (WGS) entry which is preliminary data.</text>
</comment>
<feature type="region of interest" description="Disordered" evidence="1">
    <location>
        <begin position="618"/>
        <end position="639"/>
    </location>
</feature>
<dbReference type="EMBL" id="JASNQZ010000015">
    <property type="protein sequence ID" value="KAL0947572.1"/>
    <property type="molecule type" value="Genomic_DNA"/>
</dbReference>
<proteinExistence type="predicted"/>